<dbReference type="PANTHER" id="PTHR17630:SF44">
    <property type="entry name" value="PROTEIN AIM2"/>
    <property type="match status" value="1"/>
</dbReference>
<evidence type="ECO:0000313" key="3">
    <source>
        <dbReference type="Proteomes" id="UP001219355"/>
    </source>
</evidence>
<dbReference type="Gene3D" id="3.40.50.1820">
    <property type="entry name" value="alpha/beta hydrolase"/>
    <property type="match status" value="1"/>
</dbReference>
<dbReference type="Proteomes" id="UP001219355">
    <property type="component" value="Chromosome 5"/>
</dbReference>
<dbReference type="InterPro" id="IPR002925">
    <property type="entry name" value="Dienelactn_hydro"/>
</dbReference>
<evidence type="ECO:0000313" key="2">
    <source>
        <dbReference type="EMBL" id="WEW61346.1"/>
    </source>
</evidence>
<sequence length="111" mass="12279">MVPDLFHGNPWELNATGVDLMDWLKNHQPQDVDPIVEAAIKFLREQKGVKKIAAVGYCFGAKYVCRFLKESKIDVGYVAHPSFVTSEELSAITGPLSIAAAGKFHFNPPYS</sequence>
<dbReference type="InterPro" id="IPR029058">
    <property type="entry name" value="AB_hydrolase_fold"/>
</dbReference>
<gene>
    <name evidence="2" type="ORF">PRK78_006836</name>
</gene>
<dbReference type="PANTHER" id="PTHR17630">
    <property type="entry name" value="DIENELACTONE HYDROLASE"/>
    <property type="match status" value="1"/>
</dbReference>
<evidence type="ECO:0000259" key="1">
    <source>
        <dbReference type="Pfam" id="PF01738"/>
    </source>
</evidence>
<proteinExistence type="predicted"/>
<protein>
    <recommendedName>
        <fullName evidence="1">Dienelactone hydrolase domain-containing protein</fullName>
    </recommendedName>
</protein>
<dbReference type="Pfam" id="PF01738">
    <property type="entry name" value="DLH"/>
    <property type="match status" value="1"/>
</dbReference>
<accession>A0AAF0IM31</accession>
<dbReference type="AlphaFoldDB" id="A0AAF0IM31"/>
<dbReference type="GO" id="GO:0016787">
    <property type="term" value="F:hydrolase activity"/>
    <property type="evidence" value="ECO:0007669"/>
    <property type="project" value="InterPro"/>
</dbReference>
<dbReference type="SUPFAM" id="SSF53474">
    <property type="entry name" value="alpha/beta-Hydrolases"/>
    <property type="match status" value="1"/>
</dbReference>
<organism evidence="2 3">
    <name type="scientific">Emydomyces testavorans</name>
    <dbReference type="NCBI Taxonomy" id="2070801"/>
    <lineage>
        <taxon>Eukaryota</taxon>
        <taxon>Fungi</taxon>
        <taxon>Dikarya</taxon>
        <taxon>Ascomycota</taxon>
        <taxon>Pezizomycotina</taxon>
        <taxon>Eurotiomycetes</taxon>
        <taxon>Eurotiomycetidae</taxon>
        <taxon>Onygenales</taxon>
        <taxon>Nannizziopsiaceae</taxon>
        <taxon>Emydomyces</taxon>
    </lineage>
</organism>
<feature type="domain" description="Dienelactone hydrolase" evidence="1">
    <location>
        <begin position="1"/>
        <end position="101"/>
    </location>
</feature>
<keyword evidence="3" id="KW-1185">Reference proteome</keyword>
<reference evidence="2" key="1">
    <citation type="submission" date="2023-03" db="EMBL/GenBank/DDBJ databases">
        <title>Emydomyces testavorans Genome Sequence.</title>
        <authorList>
            <person name="Hoyer L."/>
        </authorList>
    </citation>
    <scope>NUCLEOTIDE SEQUENCE</scope>
    <source>
        <strain evidence="2">16-2883</strain>
    </source>
</reference>
<dbReference type="EMBL" id="CP120631">
    <property type="protein sequence ID" value="WEW61346.1"/>
    <property type="molecule type" value="Genomic_DNA"/>
</dbReference>
<name>A0AAF0IM31_9EURO</name>